<feature type="transmembrane region" description="Helical" evidence="1">
    <location>
        <begin position="206"/>
        <end position="229"/>
    </location>
</feature>
<feature type="transmembrane region" description="Helical" evidence="1">
    <location>
        <begin position="356"/>
        <end position="375"/>
    </location>
</feature>
<feature type="transmembrane region" description="Helical" evidence="1">
    <location>
        <begin position="172"/>
        <end position="194"/>
    </location>
</feature>
<dbReference type="Pfam" id="PF18920">
    <property type="entry name" value="DUF5671"/>
    <property type="match status" value="2"/>
</dbReference>
<accession>A0ABS4X9D3</accession>
<feature type="transmembrane region" description="Helical" evidence="1">
    <location>
        <begin position="241"/>
        <end position="267"/>
    </location>
</feature>
<comment type="caution">
    <text evidence="3">The sequence shown here is derived from an EMBL/GenBank/DDBJ whole genome shotgun (WGS) entry which is preliminary data.</text>
</comment>
<keyword evidence="4" id="KW-1185">Reference proteome</keyword>
<evidence type="ECO:0000259" key="2">
    <source>
        <dbReference type="Pfam" id="PF18920"/>
    </source>
</evidence>
<feature type="transmembrane region" description="Helical" evidence="1">
    <location>
        <begin position="320"/>
        <end position="344"/>
    </location>
</feature>
<dbReference type="Proteomes" id="UP001296993">
    <property type="component" value="Unassembled WGS sequence"/>
</dbReference>
<gene>
    <name evidence="3" type="ORF">JOF47_000586</name>
</gene>
<feature type="transmembrane region" description="Helical" evidence="1">
    <location>
        <begin position="99"/>
        <end position="123"/>
    </location>
</feature>
<evidence type="ECO:0000313" key="3">
    <source>
        <dbReference type="EMBL" id="MBP2385075.1"/>
    </source>
</evidence>
<keyword evidence="1" id="KW-0472">Membrane</keyword>
<feature type="transmembrane region" description="Helical" evidence="1">
    <location>
        <begin position="430"/>
        <end position="451"/>
    </location>
</feature>
<feature type="transmembrane region" description="Helical" evidence="1">
    <location>
        <begin position="135"/>
        <end position="152"/>
    </location>
</feature>
<protein>
    <recommendedName>
        <fullName evidence="2">DUF5671 domain-containing protein</fullName>
    </recommendedName>
</protein>
<dbReference type="InterPro" id="IPR043728">
    <property type="entry name" value="DUF5671"/>
</dbReference>
<dbReference type="RefSeq" id="WP_209995838.1">
    <property type="nucleotide sequence ID" value="NZ_BAAAJY010000013.1"/>
</dbReference>
<evidence type="ECO:0000313" key="4">
    <source>
        <dbReference type="Proteomes" id="UP001296993"/>
    </source>
</evidence>
<reference evidence="3 4" key="1">
    <citation type="submission" date="2021-03" db="EMBL/GenBank/DDBJ databases">
        <title>Sequencing the genomes of 1000 actinobacteria strains.</title>
        <authorList>
            <person name="Klenk H.-P."/>
        </authorList>
    </citation>
    <scope>NUCLEOTIDE SEQUENCE [LARGE SCALE GENOMIC DNA]</scope>
    <source>
        <strain evidence="3 4">DSM 15797</strain>
    </source>
</reference>
<name>A0ABS4X9D3_9MICC</name>
<keyword evidence="1" id="KW-1133">Transmembrane helix</keyword>
<dbReference type="EMBL" id="JAGIOF010000001">
    <property type="protein sequence ID" value="MBP2385075.1"/>
    <property type="molecule type" value="Genomic_DNA"/>
</dbReference>
<feature type="transmembrane region" description="Helical" evidence="1">
    <location>
        <begin position="287"/>
        <end position="308"/>
    </location>
</feature>
<proteinExistence type="predicted"/>
<evidence type="ECO:0000256" key="1">
    <source>
        <dbReference type="SAM" id="Phobius"/>
    </source>
</evidence>
<keyword evidence="1" id="KW-0812">Transmembrane</keyword>
<organism evidence="3 4">
    <name type="scientific">Paeniglutamicibacter kerguelensis</name>
    <dbReference type="NCBI Taxonomy" id="254788"/>
    <lineage>
        <taxon>Bacteria</taxon>
        <taxon>Bacillati</taxon>
        <taxon>Actinomycetota</taxon>
        <taxon>Actinomycetes</taxon>
        <taxon>Micrococcales</taxon>
        <taxon>Micrococcaceae</taxon>
        <taxon>Paeniglutamicibacter</taxon>
    </lineage>
</organism>
<feature type="transmembrane region" description="Helical" evidence="1">
    <location>
        <begin position="59"/>
        <end position="79"/>
    </location>
</feature>
<sequence>MAASAQTTGERTTGALPTVRRLVLYILFFILVSVAASGASGLLAIALEPGALTGTDRTSALARSIAFLVIAGPLALLLWRSLAKRLLQPAESGAPAWGLYLAAMYATALVAGSTALFSLLGNLASGRTEGWGRDLAGALVWGGVWWWHQWIWRDARRAPRVLPNLPGILGSWYGLLIGAAATATALSVVFSAVLDVYFPAPLIGNPWWQGVLAQLPWIAGGLALWWWHWTHLGMGTVRGGFADVALVLVGVLAAGAATMGGTGLLLYTLGNAALRGPSLQLLAPAPLALGMALAGAMVCSLAPPWFAGRSPGTVEAARQVVSGLGLAAGASGLGVCVNALLASLTPPLAGNNTRSLLLAGVIWLVLGALTWWRAWRPGQQADPRGRRVYLVAVFGVSAVVALVALLVAGFRLIEFLLEPDRLASGLLESVRAPVGLLTATALVSVYHFAIWRADRAVLESADAQGTGSLDSIVLVAGGGTGSLRAALAKSTGARVQLLARAGDGYLATEEELAAAIGTVEGTATRIMLLVEGPGEVRAIELE</sequence>
<feature type="transmembrane region" description="Helical" evidence="1">
    <location>
        <begin position="387"/>
        <end position="410"/>
    </location>
</feature>
<feature type="domain" description="DUF5671" evidence="2">
    <location>
        <begin position="21"/>
        <end position="127"/>
    </location>
</feature>
<feature type="transmembrane region" description="Helical" evidence="1">
    <location>
        <begin position="22"/>
        <end position="47"/>
    </location>
</feature>
<feature type="domain" description="DUF5671" evidence="2">
    <location>
        <begin position="318"/>
        <end position="436"/>
    </location>
</feature>